<gene>
    <name evidence="1" type="ORF">K469DRAFT_753186</name>
</gene>
<reference evidence="1" key="1">
    <citation type="journal article" date="2020" name="Stud. Mycol.">
        <title>101 Dothideomycetes genomes: a test case for predicting lifestyles and emergence of pathogens.</title>
        <authorList>
            <person name="Haridas S."/>
            <person name="Albert R."/>
            <person name="Binder M."/>
            <person name="Bloem J."/>
            <person name="Labutti K."/>
            <person name="Salamov A."/>
            <person name="Andreopoulos B."/>
            <person name="Baker S."/>
            <person name="Barry K."/>
            <person name="Bills G."/>
            <person name="Bluhm B."/>
            <person name="Cannon C."/>
            <person name="Castanera R."/>
            <person name="Culley D."/>
            <person name="Daum C."/>
            <person name="Ezra D."/>
            <person name="Gonzalez J."/>
            <person name="Henrissat B."/>
            <person name="Kuo A."/>
            <person name="Liang C."/>
            <person name="Lipzen A."/>
            <person name="Lutzoni F."/>
            <person name="Magnuson J."/>
            <person name="Mondo S."/>
            <person name="Nolan M."/>
            <person name="Ohm R."/>
            <person name="Pangilinan J."/>
            <person name="Park H.-J."/>
            <person name="Ramirez L."/>
            <person name="Alfaro M."/>
            <person name="Sun H."/>
            <person name="Tritt A."/>
            <person name="Yoshinaga Y."/>
            <person name="Zwiers L.-H."/>
            <person name="Turgeon B."/>
            <person name="Goodwin S."/>
            <person name="Spatafora J."/>
            <person name="Crous P."/>
            <person name="Grigoriev I."/>
        </authorList>
    </citation>
    <scope>NUCLEOTIDE SEQUENCE</scope>
    <source>
        <strain evidence="1">CBS 207.26</strain>
    </source>
</reference>
<sequence length="206" mass="23735">MREILVHRSDTIEALHPETLIRRVNNVKKLVTLGTIIAARRLPSGDLVLTADSADTRRQLEADTIWLRALGEGSQLNRRKFPMLVHSVQLKDFDARQQERAIKRIYDNDCRLKQAGVEILRIHWPRRSLRGGRTHGALIIDTASPEQANWLIEEGFLWRSKLRQCGTRLRTAAAQNAELQPYLHGHTKELLHTDYYMCTGRGFLVR</sequence>
<keyword evidence="2" id="KW-1185">Reference proteome</keyword>
<dbReference type="AlphaFoldDB" id="A0A6A6DN43"/>
<dbReference type="Proteomes" id="UP000800200">
    <property type="component" value="Unassembled WGS sequence"/>
</dbReference>
<dbReference type="EMBL" id="ML994657">
    <property type="protein sequence ID" value="KAF2180475.1"/>
    <property type="molecule type" value="Genomic_DNA"/>
</dbReference>
<protein>
    <submittedName>
        <fullName evidence="1">Uncharacterized protein</fullName>
    </submittedName>
</protein>
<evidence type="ECO:0000313" key="1">
    <source>
        <dbReference type="EMBL" id="KAF2180475.1"/>
    </source>
</evidence>
<proteinExistence type="predicted"/>
<dbReference type="OrthoDB" id="3933142at2759"/>
<accession>A0A6A6DN43</accession>
<name>A0A6A6DN43_9PEZI</name>
<organism evidence="1 2">
    <name type="scientific">Zopfia rhizophila CBS 207.26</name>
    <dbReference type="NCBI Taxonomy" id="1314779"/>
    <lineage>
        <taxon>Eukaryota</taxon>
        <taxon>Fungi</taxon>
        <taxon>Dikarya</taxon>
        <taxon>Ascomycota</taxon>
        <taxon>Pezizomycotina</taxon>
        <taxon>Dothideomycetes</taxon>
        <taxon>Dothideomycetes incertae sedis</taxon>
        <taxon>Zopfiaceae</taxon>
        <taxon>Zopfia</taxon>
    </lineage>
</organism>
<evidence type="ECO:0000313" key="2">
    <source>
        <dbReference type="Proteomes" id="UP000800200"/>
    </source>
</evidence>